<organism evidence="7 8">
    <name type="scientific">Methylosinus trichosporium (strain ATCC 35070 / NCIMB 11131 / UNIQEM 75 / OB3b)</name>
    <dbReference type="NCBI Taxonomy" id="595536"/>
    <lineage>
        <taxon>Bacteria</taxon>
        <taxon>Pseudomonadati</taxon>
        <taxon>Pseudomonadota</taxon>
        <taxon>Alphaproteobacteria</taxon>
        <taxon>Hyphomicrobiales</taxon>
        <taxon>Methylocystaceae</taxon>
        <taxon>Methylosinus</taxon>
    </lineage>
</organism>
<dbReference type="SUPFAM" id="SSF56784">
    <property type="entry name" value="HAD-like"/>
    <property type="match status" value="1"/>
</dbReference>
<dbReference type="Gene3D" id="1.10.357.140">
    <property type="entry name" value="UbiA prenyltransferase"/>
    <property type="match status" value="1"/>
</dbReference>
<evidence type="ECO:0000256" key="6">
    <source>
        <dbReference type="SAM" id="Phobius"/>
    </source>
</evidence>
<evidence type="ECO:0000256" key="1">
    <source>
        <dbReference type="ARBA" id="ARBA00004141"/>
    </source>
</evidence>
<evidence type="ECO:0000256" key="2">
    <source>
        <dbReference type="ARBA" id="ARBA00022475"/>
    </source>
</evidence>
<dbReference type="Proteomes" id="UP000230709">
    <property type="component" value="Chromosome"/>
</dbReference>
<dbReference type="STRING" id="595536.GCA_000178815_03495"/>
<dbReference type="InterPro" id="IPR000537">
    <property type="entry name" value="UbiA_prenyltransferase"/>
</dbReference>
<dbReference type="CDD" id="cd13963">
    <property type="entry name" value="PT_UbiA_2"/>
    <property type="match status" value="1"/>
</dbReference>
<keyword evidence="2" id="KW-1003">Cell membrane</keyword>
<evidence type="ECO:0000256" key="3">
    <source>
        <dbReference type="ARBA" id="ARBA00022692"/>
    </source>
</evidence>
<proteinExistence type="predicted"/>
<keyword evidence="3 6" id="KW-0812">Transmembrane</keyword>
<sequence length="501" mass="54852">MNNAAAVFFSSAPDRAKLLDDAKALACDISVPLVLDLDGTLIATDTLHEAVFLLLKREWAQAWRVPLWTLQGRAVVKERLGALMTDEDVSRFPINSDLLAFAEREARLGRKIVLATAADRGVADKVARRFPIISKVIASNGRENLRGRAKAEALGAAYPNGFVYAGDSYPDVHVWRRSCGAVFAGASPRLVEKAREATNLLASFPRRALGLHGLRRALRLHQWAKNALVFVPLILGGKAFDLPSWISAIEGFFAISLLASTTYLLNDLWDLHEDRQHWSKKNRPLASGELQIALSIGLIVLCGLAALGLALAAGSGCVAMLVLYFVVSLSYSLRLKREPIIDVLLLAALFTMRLGLGVVITEAAFSPWLLVFSMFIFLSLSLAKRQTEITRMVAHGQETTPGRGYKASDAPFVLTTGIAAMMATVLVMALYLIEDAFPTGFYKHPDFLWGFTVVIFLWLARVWLLCHRGELHDDPVAFALEDKASLFYAAAMGATFLAAVL</sequence>
<comment type="subcellular location">
    <subcellularLocation>
        <location evidence="1">Membrane</location>
        <topology evidence="1">Multi-pass membrane protein</topology>
    </subcellularLocation>
</comment>
<evidence type="ECO:0000256" key="5">
    <source>
        <dbReference type="ARBA" id="ARBA00023136"/>
    </source>
</evidence>
<reference evidence="8" key="1">
    <citation type="submission" date="2017-10" db="EMBL/GenBank/DDBJ databases">
        <title>Completed PacBio SMRT sequence of Methylosinus trichosporium OB3b reveals presence of a third large plasmid.</title>
        <authorList>
            <person name="Charles T.C."/>
            <person name="Lynch M.D.J."/>
            <person name="Heil J.R."/>
            <person name="Cheng J."/>
        </authorList>
    </citation>
    <scope>NUCLEOTIDE SEQUENCE [LARGE SCALE GENOMIC DNA]</scope>
    <source>
        <strain evidence="8">OB3b</strain>
    </source>
</reference>
<accession>A0A2D2D5H5</accession>
<evidence type="ECO:0000313" key="7">
    <source>
        <dbReference type="EMBL" id="ATQ70287.1"/>
    </source>
</evidence>
<keyword evidence="7" id="KW-0808">Transferase</keyword>
<dbReference type="RefSeq" id="WP_003615296.1">
    <property type="nucleotide sequence ID" value="NZ_ADVE02000001.1"/>
</dbReference>
<feature type="transmembrane region" description="Helical" evidence="6">
    <location>
        <begin position="365"/>
        <end position="383"/>
    </location>
</feature>
<dbReference type="InterPro" id="IPR036412">
    <property type="entry name" value="HAD-like_sf"/>
</dbReference>
<evidence type="ECO:0000313" key="8">
    <source>
        <dbReference type="Proteomes" id="UP000230709"/>
    </source>
</evidence>
<dbReference type="AlphaFoldDB" id="A0A2D2D5H5"/>
<dbReference type="EMBL" id="CP023737">
    <property type="protein sequence ID" value="ATQ70287.1"/>
    <property type="molecule type" value="Genomic_DNA"/>
</dbReference>
<name>A0A2D2D5H5_METT3</name>
<dbReference type="GO" id="GO:0016020">
    <property type="term" value="C:membrane"/>
    <property type="evidence" value="ECO:0007669"/>
    <property type="project" value="UniProtKB-SubCell"/>
</dbReference>
<gene>
    <name evidence="7" type="ORF">CQW49_08255</name>
</gene>
<dbReference type="InterPro" id="IPR044878">
    <property type="entry name" value="UbiA_sf"/>
</dbReference>
<keyword evidence="4 6" id="KW-1133">Transmembrane helix</keyword>
<feature type="transmembrane region" description="Helical" evidence="6">
    <location>
        <begin position="447"/>
        <end position="464"/>
    </location>
</feature>
<dbReference type="GO" id="GO:0016765">
    <property type="term" value="F:transferase activity, transferring alkyl or aryl (other than methyl) groups"/>
    <property type="evidence" value="ECO:0007669"/>
    <property type="project" value="InterPro"/>
</dbReference>
<protein>
    <submittedName>
        <fullName evidence="7">Prenyltransferase</fullName>
    </submittedName>
</protein>
<dbReference type="Pfam" id="PF01040">
    <property type="entry name" value="UbiA"/>
    <property type="match status" value="1"/>
</dbReference>
<feature type="transmembrane region" description="Helical" evidence="6">
    <location>
        <begin position="412"/>
        <end position="432"/>
    </location>
</feature>
<dbReference type="KEGG" id="mtw:CQW49_08255"/>
<keyword evidence="8" id="KW-1185">Reference proteome</keyword>
<dbReference type="Gene3D" id="3.40.50.1000">
    <property type="entry name" value="HAD superfamily/HAD-like"/>
    <property type="match status" value="1"/>
</dbReference>
<feature type="transmembrane region" description="Helical" evidence="6">
    <location>
        <begin position="246"/>
        <end position="265"/>
    </location>
</feature>
<feature type="transmembrane region" description="Helical" evidence="6">
    <location>
        <begin position="313"/>
        <end position="333"/>
    </location>
</feature>
<feature type="transmembrane region" description="Helical" evidence="6">
    <location>
        <begin position="340"/>
        <end position="359"/>
    </location>
</feature>
<dbReference type="InterPro" id="IPR023214">
    <property type="entry name" value="HAD_sf"/>
</dbReference>
<feature type="transmembrane region" description="Helical" evidence="6">
    <location>
        <begin position="286"/>
        <end position="307"/>
    </location>
</feature>
<keyword evidence="5 6" id="KW-0472">Membrane</keyword>
<dbReference type="NCBIfam" id="NF006088">
    <property type="entry name" value="PRK08238.1"/>
    <property type="match status" value="1"/>
</dbReference>
<evidence type="ECO:0000256" key="4">
    <source>
        <dbReference type="ARBA" id="ARBA00022989"/>
    </source>
</evidence>